<dbReference type="RefSeq" id="WP_155341120.1">
    <property type="nucleotide sequence ID" value="NZ_BAAABN010000040.1"/>
</dbReference>
<dbReference type="EMBL" id="BLAD01000093">
    <property type="protein sequence ID" value="GES05079.1"/>
    <property type="molecule type" value="Genomic_DNA"/>
</dbReference>
<dbReference type="Proteomes" id="UP000334990">
    <property type="component" value="Unassembled WGS sequence"/>
</dbReference>
<evidence type="ECO:0008006" key="4">
    <source>
        <dbReference type="Google" id="ProtNLM"/>
    </source>
</evidence>
<evidence type="ECO:0000313" key="2">
    <source>
        <dbReference type="EMBL" id="GES05079.1"/>
    </source>
</evidence>
<name>A0A5M3W9P7_9ACTN</name>
<keyword evidence="3" id="KW-1185">Reference proteome</keyword>
<evidence type="ECO:0000256" key="1">
    <source>
        <dbReference type="SAM" id="SignalP"/>
    </source>
</evidence>
<accession>A0A5M3W9P7</accession>
<dbReference type="AlphaFoldDB" id="A0A5M3W9P7"/>
<sequence length="273" mass="29612">MFRKALIAGLATVAAATLTATPASAAAYTYPDTHYHEANELAGNLNAIAWPSQSALNTYSNSTPLLTWGTNGIPISYHNRSRCASFLTEVLKHTYSWATPSYFQASYGSTSPYAADYYDTIKGASVSDHYARIGSFSILRQGDIIAIKYLDGGSGGSGETTGHVMIVQDKHLYDRDGNPATTEWAVRVIDSTSNPHGAAQTAGANSSYMAYPDTRAVPDYDGIDEGEEYNGAGRGWIFVQTVDNRPTGYWWGVNERTFYPVSSRPMALGRIVE</sequence>
<evidence type="ECO:0000313" key="3">
    <source>
        <dbReference type="Proteomes" id="UP000334990"/>
    </source>
</evidence>
<feature type="signal peptide" evidence="1">
    <location>
        <begin position="1"/>
        <end position="25"/>
    </location>
</feature>
<keyword evidence="1" id="KW-0732">Signal</keyword>
<proteinExistence type="predicted"/>
<comment type="caution">
    <text evidence="2">The sequence shown here is derived from an EMBL/GenBank/DDBJ whole genome shotgun (WGS) entry which is preliminary data.</text>
</comment>
<reference evidence="2 3" key="1">
    <citation type="submission" date="2019-10" db="EMBL/GenBank/DDBJ databases">
        <title>Whole genome shotgun sequence of Acrocarpospora corrugata NBRC 13972.</title>
        <authorList>
            <person name="Ichikawa N."/>
            <person name="Kimura A."/>
            <person name="Kitahashi Y."/>
            <person name="Komaki H."/>
            <person name="Oguchi A."/>
        </authorList>
    </citation>
    <scope>NUCLEOTIDE SEQUENCE [LARGE SCALE GENOMIC DNA]</scope>
    <source>
        <strain evidence="2 3">NBRC 13972</strain>
    </source>
</reference>
<gene>
    <name evidence="2" type="ORF">Acor_71470</name>
</gene>
<organism evidence="2 3">
    <name type="scientific">Acrocarpospora corrugata</name>
    <dbReference type="NCBI Taxonomy" id="35763"/>
    <lineage>
        <taxon>Bacteria</taxon>
        <taxon>Bacillati</taxon>
        <taxon>Actinomycetota</taxon>
        <taxon>Actinomycetes</taxon>
        <taxon>Streptosporangiales</taxon>
        <taxon>Streptosporangiaceae</taxon>
        <taxon>Acrocarpospora</taxon>
    </lineage>
</organism>
<protein>
    <recommendedName>
        <fullName evidence="4">Peptidase C51 domain-containing protein</fullName>
    </recommendedName>
</protein>
<dbReference type="OrthoDB" id="3514878at2"/>
<feature type="chain" id="PRO_5024327516" description="Peptidase C51 domain-containing protein" evidence="1">
    <location>
        <begin position="26"/>
        <end position="273"/>
    </location>
</feature>